<evidence type="ECO:0000313" key="1">
    <source>
        <dbReference type="EMBL" id="BBA92388.1"/>
    </source>
</evidence>
<gene>
    <name evidence="1" type="ORF">SR187_3895</name>
</gene>
<sequence length="49" mass="6167">MINLQEWFNQEKVRYTYSPTLWYDLPASFDFFKNIYWTLELLCHHLTSY</sequence>
<dbReference type="KEGG" id="srq:SR187_3895"/>
<organism evidence="1 2">
    <name type="scientific">Streptococcus ruminantium</name>
    <dbReference type="NCBI Taxonomy" id="1917441"/>
    <lineage>
        <taxon>Bacteria</taxon>
        <taxon>Bacillati</taxon>
        <taxon>Bacillota</taxon>
        <taxon>Bacilli</taxon>
        <taxon>Lactobacillales</taxon>
        <taxon>Streptococcaceae</taxon>
        <taxon>Streptococcus</taxon>
    </lineage>
</organism>
<accession>A0A2Z5U364</accession>
<dbReference type="EMBL" id="AP018400">
    <property type="protein sequence ID" value="BBA92388.1"/>
    <property type="molecule type" value="Genomic_DNA"/>
</dbReference>
<dbReference type="AlphaFoldDB" id="A0A2Z5U364"/>
<dbReference type="Proteomes" id="UP000269331">
    <property type="component" value="Chromosome"/>
</dbReference>
<evidence type="ECO:0000313" key="2">
    <source>
        <dbReference type="Proteomes" id="UP000269331"/>
    </source>
</evidence>
<reference evidence="1 2" key="1">
    <citation type="journal article" date="2018" name="Genome Biol. Evol.">
        <title>Complete Genome Sequence of Streptococcus ruminantium sp. nov. GUT-187T (=DSM 104980T =JCM 31869T), the Type Strain of S. ruminantium, and Comparison with Genome Sequences of Streptococcus suis Strains.</title>
        <authorList>
            <person name="Tohya M."/>
            <person name="Sekizaki T."/>
            <person name="Miyoshi-Akiyama T."/>
        </authorList>
    </citation>
    <scope>NUCLEOTIDE SEQUENCE [LARGE SCALE GENOMIC DNA]</scope>
    <source>
        <strain evidence="1 2">GUT187T</strain>
    </source>
</reference>
<proteinExistence type="predicted"/>
<protein>
    <submittedName>
        <fullName evidence="1">Uncharacterized protein</fullName>
    </submittedName>
</protein>
<name>A0A2Z5U364_9STRE</name>